<gene>
    <name evidence="2" type="ORF">SMSP2_00713</name>
</gene>
<dbReference type="KEGG" id="pbas:SMSP2_00713"/>
<dbReference type="EMBL" id="CP019646">
    <property type="protein sequence ID" value="AQQ70367.1"/>
    <property type="molecule type" value="Genomic_DNA"/>
</dbReference>
<dbReference type="AlphaFoldDB" id="A0A1Q2MDH4"/>
<reference evidence="3" key="1">
    <citation type="submission" date="2017-02" db="EMBL/GenBank/DDBJ databases">
        <title>Comparative genomics and description of representatives of a novel lineage of planctomycetes thriving in anoxic sediments.</title>
        <authorList>
            <person name="Spring S."/>
            <person name="Bunk B."/>
            <person name="Sproer C."/>
        </authorList>
    </citation>
    <scope>NUCLEOTIDE SEQUENCE [LARGE SCALE GENOMIC DNA]</scope>
    <source>
        <strain evidence="3">SM-Chi-D1</strain>
    </source>
</reference>
<keyword evidence="3" id="KW-1185">Reference proteome</keyword>
<dbReference type="InterPro" id="IPR011050">
    <property type="entry name" value="Pectin_lyase_fold/virulence"/>
</dbReference>
<accession>A0A1Q2MDH4</accession>
<organism evidence="2 3">
    <name type="scientific">Limihaloglobus sulfuriphilus</name>
    <dbReference type="NCBI Taxonomy" id="1851148"/>
    <lineage>
        <taxon>Bacteria</taxon>
        <taxon>Pseudomonadati</taxon>
        <taxon>Planctomycetota</taxon>
        <taxon>Phycisphaerae</taxon>
        <taxon>Sedimentisphaerales</taxon>
        <taxon>Sedimentisphaeraceae</taxon>
        <taxon>Limihaloglobus</taxon>
    </lineage>
</organism>
<dbReference type="Pfam" id="PF13229">
    <property type="entry name" value="Beta_helix"/>
    <property type="match status" value="1"/>
</dbReference>
<sequence precursor="true">MTRFITSITVILSLAQILSAQTDFYVSPQGSDRNEGTIDSPFATIERAREAVREALAQTDEDISVYLRGGMYQLKETIVFEPQDGGSGSRRVTYRNYMGEEPVISAGVRIDGWEKPHVKPDGLPEESIDKVYVADIPEGIDRFYCLYDGFYQLPRARGEGFTPVQDANDPNRSTTQLHYPEDALIKNWENITDVEISIRPWCLWAMNILPFAKVDEKNRVAYTAVEGSYPLTRERYERFGDKSVWVENVLEALDSPGEWVVNTKTRKIYLWPTNDISKTDIYVPVLTELIAVKGDEKAQTPVMNMSFKGLNFVHTDRDTWSNDDKGLQHDWEMYDDPNAMLRLRWAQGCEVDGCGFIGGGSSGVRLDLYCQDITVKNCEISRLGGTGILLCGYGPGKKDFNKNNLILNNHIHNIGRLYWQSAAIMVWQSGSNRIANNYIHNVPYNAVVFSGASLMTFRKGMEGRFGKRELERTIQVEDCAELFASDKKLTWPRVMPYLHTRDNVFEFNEVHHCIETLGDGNAVYIRMCPGGNIVRQNYFHDIYGSPNTVTSVLRADDAQAGCEFVENIIYRCVGGGINSKAGNLIKNNIIIDIFTEDCPLNVYKVKPKGYITSQPSSTGYADTDYIWHDKTVATHNVLYSNSPGEPVFYNSINKNWPAEYKEKMSAVYNAPYVDKNVIFWANDTNGQYVKKVMLEMRKERRDEINSIPADPGFVARDKGDFRFRPGSPCLKLGIKGLKTEDMGLSRPLDERFERYEQRAKNIPFYPIVEEVKTTEKTETIQKGFGHD</sequence>
<dbReference type="Proteomes" id="UP000188181">
    <property type="component" value="Chromosome"/>
</dbReference>
<dbReference type="Gene3D" id="2.160.20.10">
    <property type="entry name" value="Single-stranded right-handed beta-helix, Pectin lyase-like"/>
    <property type="match status" value="3"/>
</dbReference>
<evidence type="ECO:0000259" key="1">
    <source>
        <dbReference type="Pfam" id="PF13229"/>
    </source>
</evidence>
<dbReference type="SMART" id="SM00710">
    <property type="entry name" value="PbH1"/>
    <property type="match status" value="6"/>
</dbReference>
<dbReference type="SUPFAM" id="SSF51126">
    <property type="entry name" value="Pectin lyase-like"/>
    <property type="match status" value="1"/>
</dbReference>
<dbReference type="STRING" id="1851148.SMSP2_00713"/>
<dbReference type="OrthoDB" id="9791852at2"/>
<dbReference type="InterPro" id="IPR012334">
    <property type="entry name" value="Pectin_lyas_fold"/>
</dbReference>
<dbReference type="InterPro" id="IPR006626">
    <property type="entry name" value="PbH1"/>
</dbReference>
<proteinExistence type="predicted"/>
<feature type="domain" description="Right handed beta helix" evidence="1">
    <location>
        <begin position="342"/>
        <end position="439"/>
    </location>
</feature>
<dbReference type="InterPro" id="IPR039448">
    <property type="entry name" value="Beta_helix"/>
</dbReference>
<evidence type="ECO:0000313" key="3">
    <source>
        <dbReference type="Proteomes" id="UP000188181"/>
    </source>
</evidence>
<evidence type="ECO:0000313" key="2">
    <source>
        <dbReference type="EMBL" id="AQQ70367.1"/>
    </source>
</evidence>
<dbReference type="PANTHER" id="PTHR36453:SF1">
    <property type="entry name" value="RIGHT HANDED BETA HELIX DOMAIN-CONTAINING PROTEIN"/>
    <property type="match status" value="1"/>
</dbReference>
<dbReference type="PANTHER" id="PTHR36453">
    <property type="entry name" value="SECRETED PROTEIN-RELATED"/>
    <property type="match status" value="1"/>
</dbReference>
<name>A0A1Q2MDH4_9BACT</name>
<dbReference type="RefSeq" id="WP_146682637.1">
    <property type="nucleotide sequence ID" value="NZ_CP019646.1"/>
</dbReference>
<protein>
    <recommendedName>
        <fullName evidence="1">Right handed beta helix domain-containing protein</fullName>
    </recommendedName>
</protein>